<keyword evidence="4" id="KW-1185">Reference proteome</keyword>
<protein>
    <submittedName>
        <fullName evidence="3">Acyl esterase</fullName>
    </submittedName>
</protein>
<dbReference type="Proteomes" id="UP000661607">
    <property type="component" value="Unassembled WGS sequence"/>
</dbReference>
<feature type="domain" description="Xaa-Pro dipeptidyl-peptidase C-terminal" evidence="2">
    <location>
        <begin position="1"/>
        <end position="53"/>
    </location>
</feature>
<accession>A0ABR9KCJ9</accession>
<name>A0ABR9KCJ9_9ACTN</name>
<reference evidence="3 4" key="1">
    <citation type="submission" date="2020-10" db="EMBL/GenBank/DDBJ databases">
        <title>Sequencing the genomes of 1000 actinobacteria strains.</title>
        <authorList>
            <person name="Klenk H.-P."/>
        </authorList>
    </citation>
    <scope>NUCLEOTIDE SEQUENCE [LARGE SCALE GENOMIC DNA]</scope>
    <source>
        <strain evidence="3 4">DSM 43748</strain>
    </source>
</reference>
<evidence type="ECO:0000313" key="4">
    <source>
        <dbReference type="Proteomes" id="UP000661607"/>
    </source>
</evidence>
<evidence type="ECO:0000313" key="3">
    <source>
        <dbReference type="EMBL" id="MBE1559660.1"/>
    </source>
</evidence>
<dbReference type="Gene3D" id="2.60.120.260">
    <property type="entry name" value="Galactose-binding domain-like"/>
    <property type="match status" value="1"/>
</dbReference>
<dbReference type="InterPro" id="IPR013736">
    <property type="entry name" value="Xaa-Pro_dipept_C"/>
</dbReference>
<sequence>MARRFRRGHRIRLRVSSGAHPRFGRNPGTGEPLATTGTDLLASEHEIFHDSDHRSAVWLPLTKETP</sequence>
<evidence type="ECO:0000259" key="2">
    <source>
        <dbReference type="Pfam" id="PF08530"/>
    </source>
</evidence>
<dbReference type="EMBL" id="JADBEF010000001">
    <property type="protein sequence ID" value="MBE1559660.1"/>
    <property type="molecule type" value="Genomic_DNA"/>
</dbReference>
<organism evidence="3 4">
    <name type="scientific">Nonomuraea africana</name>
    <dbReference type="NCBI Taxonomy" id="46171"/>
    <lineage>
        <taxon>Bacteria</taxon>
        <taxon>Bacillati</taxon>
        <taxon>Actinomycetota</taxon>
        <taxon>Actinomycetes</taxon>
        <taxon>Streptosporangiales</taxon>
        <taxon>Streptosporangiaceae</taxon>
        <taxon>Nonomuraea</taxon>
    </lineage>
</organism>
<dbReference type="SUPFAM" id="SSF49785">
    <property type="entry name" value="Galactose-binding domain-like"/>
    <property type="match status" value="1"/>
</dbReference>
<gene>
    <name evidence="3" type="ORF">H4W81_002439</name>
</gene>
<feature type="region of interest" description="Disordered" evidence="1">
    <location>
        <begin position="15"/>
        <end position="36"/>
    </location>
</feature>
<comment type="caution">
    <text evidence="3">The sequence shown here is derived from an EMBL/GenBank/DDBJ whole genome shotgun (WGS) entry which is preliminary data.</text>
</comment>
<proteinExistence type="predicted"/>
<dbReference type="InterPro" id="IPR008979">
    <property type="entry name" value="Galactose-bd-like_sf"/>
</dbReference>
<evidence type="ECO:0000256" key="1">
    <source>
        <dbReference type="SAM" id="MobiDB-lite"/>
    </source>
</evidence>
<dbReference type="Pfam" id="PF08530">
    <property type="entry name" value="PepX_C"/>
    <property type="match status" value="1"/>
</dbReference>